<reference evidence="2 3" key="1">
    <citation type="journal article" date="2020" name="Int. J. Syst. Evol. Microbiol.">
        <title>Novel acetic acid bacteria from cider fermentations: Acetobacter conturbans sp. nov. and Acetobacter fallax sp. nov.</title>
        <authorList>
            <person name="Sombolestani A.S."/>
            <person name="Cleenwerck I."/>
            <person name="Cnockaert M."/>
            <person name="Borremans W."/>
            <person name="Wieme A.D."/>
            <person name="De Vuyst L."/>
            <person name="Vandamme P."/>
        </authorList>
    </citation>
    <scope>NUCLEOTIDE SEQUENCE [LARGE SCALE GENOMIC DNA]</scope>
    <source>
        <strain evidence="2 3">LMG 1627</strain>
    </source>
</reference>
<keyword evidence="3" id="KW-1185">Reference proteome</keyword>
<dbReference type="Pfam" id="PF01475">
    <property type="entry name" value="FUR"/>
    <property type="match status" value="1"/>
</dbReference>
<evidence type="ECO:0000256" key="1">
    <source>
        <dbReference type="SAM" id="MobiDB-lite"/>
    </source>
</evidence>
<organism evidence="2 3">
    <name type="scientific">Acetobacter conturbans</name>
    <dbReference type="NCBI Taxonomy" id="1737472"/>
    <lineage>
        <taxon>Bacteria</taxon>
        <taxon>Pseudomonadati</taxon>
        <taxon>Pseudomonadota</taxon>
        <taxon>Alphaproteobacteria</taxon>
        <taxon>Acetobacterales</taxon>
        <taxon>Acetobacteraceae</taxon>
        <taxon>Acetobacter</taxon>
    </lineage>
</organism>
<evidence type="ECO:0000313" key="2">
    <source>
        <dbReference type="EMBL" id="NHN89427.1"/>
    </source>
</evidence>
<dbReference type="InterPro" id="IPR036388">
    <property type="entry name" value="WH-like_DNA-bd_sf"/>
</dbReference>
<dbReference type="Gene3D" id="1.10.10.10">
    <property type="entry name" value="Winged helix-like DNA-binding domain superfamily/Winged helix DNA-binding domain"/>
    <property type="match status" value="1"/>
</dbReference>
<dbReference type="SUPFAM" id="SSF46785">
    <property type="entry name" value="Winged helix' DNA-binding domain"/>
    <property type="match status" value="1"/>
</dbReference>
<dbReference type="InterPro" id="IPR036390">
    <property type="entry name" value="WH_DNA-bd_sf"/>
</dbReference>
<feature type="region of interest" description="Disordered" evidence="1">
    <location>
        <begin position="1"/>
        <end position="25"/>
    </location>
</feature>
<dbReference type="RefSeq" id="WP_173570761.1">
    <property type="nucleotide sequence ID" value="NZ_WOSY01000012.1"/>
</dbReference>
<gene>
    <name evidence="2" type="ORF">GOB81_12430</name>
</gene>
<comment type="caution">
    <text evidence="2">The sequence shown here is derived from an EMBL/GenBank/DDBJ whole genome shotgun (WGS) entry which is preliminary data.</text>
</comment>
<dbReference type="InterPro" id="IPR002481">
    <property type="entry name" value="FUR"/>
</dbReference>
<sequence>MLAFSEHRRSPPDVHQIRPGMGASHRQVRQLEERCRKSGLKMTDLRRVLLHGILEAGADATAVEIWKALLAMMKTHAPSQGSIQRNLNLLVERDVLHRAVGPDRVWRYRVTPERMETSSAITFVNAATGRNIPFSSPEIAALLHRAAAEYGLAIRSAAITVAPESDEQGA</sequence>
<feature type="compositionally biased region" description="Basic and acidic residues" evidence="1">
    <location>
        <begin position="1"/>
        <end position="16"/>
    </location>
</feature>
<name>A0ABX0K2L7_9PROT</name>
<proteinExistence type="predicted"/>
<dbReference type="EMBL" id="WOSY01000012">
    <property type="protein sequence ID" value="NHN89427.1"/>
    <property type="molecule type" value="Genomic_DNA"/>
</dbReference>
<protein>
    <submittedName>
        <fullName evidence="2">Fur family transcriptional regulator</fullName>
    </submittedName>
</protein>
<evidence type="ECO:0000313" key="3">
    <source>
        <dbReference type="Proteomes" id="UP000631653"/>
    </source>
</evidence>
<accession>A0ABX0K2L7</accession>
<dbReference type="Proteomes" id="UP000631653">
    <property type="component" value="Unassembled WGS sequence"/>
</dbReference>